<feature type="non-terminal residue" evidence="1">
    <location>
        <position position="1"/>
    </location>
</feature>
<evidence type="ECO:0000313" key="2">
    <source>
        <dbReference type="EMBL" id="CAF4362499.1"/>
    </source>
</evidence>
<dbReference type="Proteomes" id="UP000663823">
    <property type="component" value="Unassembled WGS sequence"/>
</dbReference>
<dbReference type="EMBL" id="CAJOBD010054583">
    <property type="protein sequence ID" value="CAF4362499.1"/>
    <property type="molecule type" value="Genomic_DNA"/>
</dbReference>
<dbReference type="Proteomes" id="UP000663836">
    <property type="component" value="Unassembled WGS sequence"/>
</dbReference>
<reference evidence="1" key="1">
    <citation type="submission" date="2021-02" db="EMBL/GenBank/DDBJ databases">
        <authorList>
            <person name="Nowell W R."/>
        </authorList>
    </citation>
    <scope>NUCLEOTIDE SEQUENCE</scope>
</reference>
<evidence type="ECO:0000313" key="3">
    <source>
        <dbReference type="Proteomes" id="UP000663823"/>
    </source>
</evidence>
<dbReference type="AlphaFoldDB" id="A0A820G3P5"/>
<gene>
    <name evidence="2" type="ORF">JBS370_LOCUS42272</name>
    <name evidence="1" type="ORF">OTI717_LOCUS41134</name>
</gene>
<evidence type="ECO:0000313" key="1">
    <source>
        <dbReference type="EMBL" id="CAF4271933.1"/>
    </source>
</evidence>
<name>A0A820G3P5_9BILA</name>
<comment type="caution">
    <text evidence="1">The sequence shown here is derived from an EMBL/GenBank/DDBJ whole genome shotgun (WGS) entry which is preliminary data.</text>
</comment>
<accession>A0A820G3P5</accession>
<dbReference type="EMBL" id="CAJOAX010038192">
    <property type="protein sequence ID" value="CAF4271933.1"/>
    <property type="molecule type" value="Genomic_DNA"/>
</dbReference>
<proteinExistence type="predicted"/>
<protein>
    <submittedName>
        <fullName evidence="1">Uncharacterized protein</fullName>
    </submittedName>
</protein>
<sequence>MKKKMIRRNTKSNRTVEIIDLSKDNDDAKQEFFIHNHRQSSTFHYNYNIRIDIK</sequence>
<organism evidence="1 3">
    <name type="scientific">Rotaria sordida</name>
    <dbReference type="NCBI Taxonomy" id="392033"/>
    <lineage>
        <taxon>Eukaryota</taxon>
        <taxon>Metazoa</taxon>
        <taxon>Spiralia</taxon>
        <taxon>Gnathifera</taxon>
        <taxon>Rotifera</taxon>
        <taxon>Eurotatoria</taxon>
        <taxon>Bdelloidea</taxon>
        <taxon>Philodinida</taxon>
        <taxon>Philodinidae</taxon>
        <taxon>Rotaria</taxon>
    </lineage>
</organism>